<proteinExistence type="predicted"/>
<feature type="domain" description="Cytochrome c" evidence="9">
    <location>
        <begin position="20"/>
        <end position="104"/>
    </location>
</feature>
<evidence type="ECO:0000313" key="10">
    <source>
        <dbReference type="EMBL" id="AOZ10955.1"/>
    </source>
</evidence>
<keyword evidence="11" id="KW-1185">Reference proteome</keyword>
<accession>A0A1D9IG06</accession>
<keyword evidence="7 8" id="KW-0408">Iron</keyword>
<dbReference type="InterPro" id="IPR050597">
    <property type="entry name" value="Cytochrome_c_Oxidase_Subunit"/>
</dbReference>
<organism evidence="10 11">
    <name type="scientific">Cupriavidus malaysiensis</name>
    <dbReference type="NCBI Taxonomy" id="367825"/>
    <lineage>
        <taxon>Bacteria</taxon>
        <taxon>Pseudomonadati</taxon>
        <taxon>Pseudomonadota</taxon>
        <taxon>Betaproteobacteria</taxon>
        <taxon>Burkholderiales</taxon>
        <taxon>Burkholderiaceae</taxon>
        <taxon>Cupriavidus</taxon>
    </lineage>
</organism>
<evidence type="ECO:0000256" key="1">
    <source>
        <dbReference type="ARBA" id="ARBA00004418"/>
    </source>
</evidence>
<reference evidence="10 11" key="1">
    <citation type="submission" date="2016-10" db="EMBL/GenBank/DDBJ databases">
        <title>Complete genome sequences of three Cupriavidus strains isolated from various Malaysian environments.</title>
        <authorList>
            <person name="Abdullah A.A.-A."/>
            <person name="Shafie N.A.H."/>
            <person name="Lau N.S."/>
        </authorList>
    </citation>
    <scope>NUCLEOTIDE SEQUENCE [LARGE SCALE GENOMIC DNA]</scope>
    <source>
        <strain evidence="10 11">USMAA1020</strain>
    </source>
</reference>
<dbReference type="Pfam" id="PF00034">
    <property type="entry name" value="Cytochrom_C"/>
    <property type="match status" value="2"/>
</dbReference>
<dbReference type="PANTHER" id="PTHR33751:SF9">
    <property type="entry name" value="CYTOCHROME C4"/>
    <property type="match status" value="1"/>
</dbReference>
<evidence type="ECO:0000259" key="9">
    <source>
        <dbReference type="PROSITE" id="PS51007"/>
    </source>
</evidence>
<keyword evidence="5" id="KW-0574">Periplasm</keyword>
<keyword evidence="6" id="KW-0249">Electron transport</keyword>
<evidence type="ECO:0000256" key="6">
    <source>
        <dbReference type="ARBA" id="ARBA00022982"/>
    </source>
</evidence>
<dbReference type="InterPro" id="IPR036909">
    <property type="entry name" value="Cyt_c-like_dom_sf"/>
</dbReference>
<evidence type="ECO:0000256" key="5">
    <source>
        <dbReference type="ARBA" id="ARBA00022764"/>
    </source>
</evidence>
<dbReference type="SUPFAM" id="SSF46626">
    <property type="entry name" value="Cytochrome c"/>
    <property type="match status" value="2"/>
</dbReference>
<evidence type="ECO:0000256" key="2">
    <source>
        <dbReference type="ARBA" id="ARBA00022448"/>
    </source>
</evidence>
<dbReference type="EMBL" id="CP017755">
    <property type="protein sequence ID" value="AOZ10955.1"/>
    <property type="molecule type" value="Genomic_DNA"/>
</dbReference>
<sequence length="203" mass="21605">MLAACALSGPLLAQPLPPEAAAAAARRTAEQVCAACHGKAGQSTQARYPSLAGQDETYLFKQLRQFRAADGKPALRQDATMAAVVHGMGDEEMHELARHFSRQPHARGQAAQPQLVEAGQAIYWQGNPASRLPACVTCHRPDGGGIPPDFPRLAGQQPAYVVKQLHAWKAGTRGGPGKLMSLLVPLMSDEEIEAVAQYVAQLP</sequence>
<evidence type="ECO:0000256" key="7">
    <source>
        <dbReference type="ARBA" id="ARBA00023004"/>
    </source>
</evidence>
<evidence type="ECO:0000256" key="8">
    <source>
        <dbReference type="PROSITE-ProRule" id="PRU00433"/>
    </source>
</evidence>
<feature type="domain" description="Cytochrome c" evidence="9">
    <location>
        <begin position="114"/>
        <end position="203"/>
    </location>
</feature>
<dbReference type="InterPro" id="IPR009056">
    <property type="entry name" value="Cyt_c-like_dom"/>
</dbReference>
<dbReference type="Gene3D" id="1.10.760.10">
    <property type="entry name" value="Cytochrome c-like domain"/>
    <property type="match status" value="2"/>
</dbReference>
<keyword evidence="3 8" id="KW-0349">Heme</keyword>
<name>A0A1D9IG06_9BURK</name>
<dbReference type="PROSITE" id="PS51007">
    <property type="entry name" value="CYTC"/>
    <property type="match status" value="2"/>
</dbReference>
<dbReference type="Proteomes" id="UP000177515">
    <property type="component" value="Chromosome 2"/>
</dbReference>
<evidence type="ECO:0000313" key="11">
    <source>
        <dbReference type="Proteomes" id="UP000177515"/>
    </source>
</evidence>
<protein>
    <submittedName>
        <fullName evidence="10">Cytochrome C</fullName>
    </submittedName>
</protein>
<keyword evidence="2" id="KW-0813">Transport</keyword>
<evidence type="ECO:0000256" key="4">
    <source>
        <dbReference type="ARBA" id="ARBA00022723"/>
    </source>
</evidence>
<comment type="subcellular location">
    <subcellularLocation>
        <location evidence="1">Periplasm</location>
    </subcellularLocation>
</comment>
<keyword evidence="4 8" id="KW-0479">Metal-binding</keyword>
<evidence type="ECO:0000256" key="3">
    <source>
        <dbReference type="ARBA" id="ARBA00022617"/>
    </source>
</evidence>
<dbReference type="PANTHER" id="PTHR33751">
    <property type="entry name" value="CBB3-TYPE CYTOCHROME C OXIDASE SUBUNIT FIXP"/>
    <property type="match status" value="1"/>
</dbReference>
<gene>
    <name evidence="10" type="ORF">BKK80_30955</name>
</gene>
<dbReference type="PIRSF" id="PIRSF000005">
    <property type="entry name" value="Cytochrome_c4"/>
    <property type="match status" value="1"/>
</dbReference>
<dbReference type="InterPro" id="IPR024167">
    <property type="entry name" value="Cytochrome_c4-like"/>
</dbReference>